<organism evidence="2 3">
    <name type="scientific">Candidatus Nitrosarchaeum limnium BG20</name>
    <dbReference type="NCBI Taxonomy" id="859192"/>
    <lineage>
        <taxon>Archaea</taxon>
        <taxon>Nitrososphaerota</taxon>
        <taxon>Nitrososphaeria</taxon>
        <taxon>Nitrosopumilales</taxon>
        <taxon>Nitrosopumilaceae</taxon>
        <taxon>Nitrosarchaeum</taxon>
    </lineage>
</organism>
<dbReference type="RefSeq" id="WP_193353005.1">
    <property type="nucleotide sequence ID" value="NZ_AHJG01000065.1"/>
</dbReference>
<dbReference type="AlphaFoldDB" id="S2E6I2"/>
<evidence type="ECO:0000313" key="3">
    <source>
        <dbReference type="Proteomes" id="UP000014065"/>
    </source>
</evidence>
<sequence>MLSTNYQVFNENGGLAGANVPSGIINIKGNLTALMVETNGVLKLNADKQNSGTAVLTLQDNDDSDLDSCTQDASACTATNSASFGLGRNTQPITITEQGPNSGIFGTYDESDKSAIIVTDNAKRGTSAT</sequence>
<feature type="non-terminal residue" evidence="2">
    <location>
        <position position="129"/>
    </location>
</feature>
<name>S2E6I2_9ARCH</name>
<accession>S2E6I2</accession>
<feature type="compositionally biased region" description="Polar residues" evidence="1">
    <location>
        <begin position="87"/>
        <end position="101"/>
    </location>
</feature>
<protein>
    <submittedName>
        <fullName evidence="2">Uncharacterized protein</fullName>
    </submittedName>
</protein>
<evidence type="ECO:0000313" key="2">
    <source>
        <dbReference type="EMBL" id="EPA06363.1"/>
    </source>
</evidence>
<feature type="region of interest" description="Disordered" evidence="1">
    <location>
        <begin position="87"/>
        <end position="107"/>
    </location>
</feature>
<dbReference type="Proteomes" id="UP000014065">
    <property type="component" value="Unassembled WGS sequence"/>
</dbReference>
<dbReference type="EMBL" id="AHJG01000065">
    <property type="protein sequence ID" value="EPA06363.1"/>
    <property type="molecule type" value="Genomic_DNA"/>
</dbReference>
<evidence type="ECO:0000256" key="1">
    <source>
        <dbReference type="SAM" id="MobiDB-lite"/>
    </source>
</evidence>
<comment type="caution">
    <text evidence="2">The sequence shown here is derived from an EMBL/GenBank/DDBJ whole genome shotgun (WGS) entry which is preliminary data.</text>
</comment>
<proteinExistence type="predicted"/>
<keyword evidence="3" id="KW-1185">Reference proteome</keyword>
<gene>
    <name evidence="2" type="ORF">BG20_I2585</name>
</gene>
<reference evidence="2 3" key="1">
    <citation type="journal article" date="2012" name="J. Bacteriol.">
        <title>Genome Sequence of "Candidatus Nitrosoarchaeum limnia" BG20, a Low-Salinity Ammonia-Oxidizing Archaeon from the San Francisco Bay Estuary.</title>
        <authorList>
            <person name="Mosier A.C."/>
            <person name="Allen E.E."/>
            <person name="Kim M."/>
            <person name="Ferriera S."/>
            <person name="Francis C.A."/>
        </authorList>
    </citation>
    <scope>NUCLEOTIDE SEQUENCE [LARGE SCALE GENOMIC DNA]</scope>
    <source>
        <strain evidence="2 3">BG20</strain>
    </source>
</reference>